<sequence length="78" mass="8579">MGDAKTRALTKTLILGGASAMLYFLLWLLATPIMAYSQQGKWFFIIPIAIAFTFSAVHGAFTGHFWDILGVKAKSVKK</sequence>
<dbReference type="KEGG" id="tig:THII_1119"/>
<protein>
    <submittedName>
        <fullName evidence="2">Uncharacterized protein</fullName>
    </submittedName>
</protein>
<feature type="transmembrane region" description="Helical" evidence="1">
    <location>
        <begin position="42"/>
        <end position="69"/>
    </location>
</feature>
<dbReference type="AlphaFoldDB" id="A0A090BUN5"/>
<reference evidence="2 3" key="1">
    <citation type="journal article" date="2014" name="ISME J.">
        <title>Ecophysiology of Thioploca ingrica as revealed by the complete genome sequence supplemented with proteomic evidence.</title>
        <authorList>
            <person name="Kojima H."/>
            <person name="Ogura Y."/>
            <person name="Yamamoto N."/>
            <person name="Togashi T."/>
            <person name="Mori H."/>
            <person name="Watanabe T."/>
            <person name="Nemoto F."/>
            <person name="Kurokawa K."/>
            <person name="Hayashi T."/>
            <person name="Fukui M."/>
        </authorList>
    </citation>
    <scope>NUCLEOTIDE SEQUENCE [LARGE SCALE GENOMIC DNA]</scope>
</reference>
<organism evidence="2 3">
    <name type="scientific">Thioploca ingrica</name>
    <dbReference type="NCBI Taxonomy" id="40754"/>
    <lineage>
        <taxon>Bacteria</taxon>
        <taxon>Pseudomonadati</taxon>
        <taxon>Pseudomonadota</taxon>
        <taxon>Gammaproteobacteria</taxon>
        <taxon>Thiotrichales</taxon>
        <taxon>Thiotrichaceae</taxon>
        <taxon>Thioploca</taxon>
    </lineage>
</organism>
<keyword evidence="1" id="KW-1133">Transmembrane helix</keyword>
<gene>
    <name evidence="2" type="ORF">THII_1119</name>
</gene>
<dbReference type="HOGENOM" id="CLU_176880_0_0_6"/>
<keyword evidence="1" id="KW-0472">Membrane</keyword>
<dbReference type="OrthoDB" id="5432483at2"/>
<dbReference type="EMBL" id="AP014633">
    <property type="protein sequence ID" value="BAP55416.1"/>
    <property type="molecule type" value="Genomic_DNA"/>
</dbReference>
<name>A0A090BUN5_9GAMM</name>
<evidence type="ECO:0000256" key="1">
    <source>
        <dbReference type="SAM" id="Phobius"/>
    </source>
</evidence>
<proteinExistence type="predicted"/>
<dbReference type="Proteomes" id="UP000031623">
    <property type="component" value="Chromosome"/>
</dbReference>
<evidence type="ECO:0000313" key="3">
    <source>
        <dbReference type="Proteomes" id="UP000031623"/>
    </source>
</evidence>
<keyword evidence="1" id="KW-0812">Transmembrane</keyword>
<feature type="transmembrane region" description="Helical" evidence="1">
    <location>
        <begin position="12"/>
        <end position="30"/>
    </location>
</feature>
<accession>A0A090BUN5</accession>
<evidence type="ECO:0000313" key="2">
    <source>
        <dbReference type="EMBL" id="BAP55416.1"/>
    </source>
</evidence>
<dbReference type="STRING" id="40754.THII_1119"/>
<keyword evidence="3" id="KW-1185">Reference proteome</keyword>